<reference evidence="4 5" key="1">
    <citation type="submission" date="2017-06" db="EMBL/GenBank/DDBJ databases">
        <title>Cmopartive genomic analysis of Ambrosia Fusariam Clade fungi.</title>
        <authorList>
            <person name="Stajich J.E."/>
            <person name="Carrillo J."/>
            <person name="Kijimoto T."/>
            <person name="Eskalen A."/>
            <person name="O'Donnell K."/>
            <person name="Kasson M."/>
        </authorList>
    </citation>
    <scope>NUCLEOTIDE SEQUENCE [LARGE SCALE GENOMIC DNA]</scope>
    <source>
        <strain evidence="4 5">NRRL 20438</strain>
    </source>
</reference>
<feature type="region of interest" description="Disordered" evidence="2">
    <location>
        <begin position="1018"/>
        <end position="1070"/>
    </location>
</feature>
<organism evidence="4 5">
    <name type="scientific">Fusarium ambrosium</name>
    <dbReference type="NCBI Taxonomy" id="131363"/>
    <lineage>
        <taxon>Eukaryota</taxon>
        <taxon>Fungi</taxon>
        <taxon>Dikarya</taxon>
        <taxon>Ascomycota</taxon>
        <taxon>Pezizomycotina</taxon>
        <taxon>Sordariomycetes</taxon>
        <taxon>Hypocreomycetidae</taxon>
        <taxon>Hypocreales</taxon>
        <taxon>Nectriaceae</taxon>
        <taxon>Fusarium</taxon>
        <taxon>Fusarium solani species complex</taxon>
    </lineage>
</organism>
<gene>
    <name evidence="4" type="ORF">CDV31_012984</name>
</gene>
<dbReference type="SUPFAM" id="SSF52540">
    <property type="entry name" value="P-loop containing nucleoside triphosphate hydrolases"/>
    <property type="match status" value="1"/>
</dbReference>
<evidence type="ECO:0000259" key="3">
    <source>
        <dbReference type="PROSITE" id="PS50837"/>
    </source>
</evidence>
<dbReference type="InterPro" id="IPR007111">
    <property type="entry name" value="NACHT_NTPase"/>
</dbReference>
<dbReference type="Pfam" id="PF24883">
    <property type="entry name" value="NPHP3_N"/>
    <property type="match status" value="1"/>
</dbReference>
<dbReference type="Gene3D" id="3.40.50.300">
    <property type="entry name" value="P-loop containing nucleotide triphosphate hydrolases"/>
    <property type="match status" value="1"/>
</dbReference>
<dbReference type="InterPro" id="IPR027417">
    <property type="entry name" value="P-loop_NTPase"/>
</dbReference>
<feature type="compositionally biased region" description="Polar residues" evidence="2">
    <location>
        <begin position="914"/>
        <end position="925"/>
    </location>
</feature>
<dbReference type="Proteomes" id="UP000288429">
    <property type="component" value="Unassembled WGS sequence"/>
</dbReference>
<dbReference type="PANTHER" id="PTHR10039">
    <property type="entry name" value="AMELOGENIN"/>
    <property type="match status" value="1"/>
</dbReference>
<keyword evidence="1" id="KW-0677">Repeat</keyword>
<feature type="domain" description="NACHT" evidence="3">
    <location>
        <begin position="290"/>
        <end position="439"/>
    </location>
</feature>
<dbReference type="AlphaFoldDB" id="A0A428T6A5"/>
<feature type="compositionally biased region" description="Basic and acidic residues" evidence="2">
    <location>
        <begin position="1018"/>
        <end position="1031"/>
    </location>
</feature>
<sequence length="1204" mass="136043">MPLKPAVSALARNTIRTAYDELDRTITPGDKRDFGKTTLQHVRQAALDIENQLAARQSLRNMRRLMPFFQGLEHYSKVVDILCNGTPYLPWIWAPITLILRIACEYVGAFEQIIKGYSSIAESLKRFEILSDAFIGNQEFQQTLAVFYADILEFHKNAYKFVRRSGWKLMFATSWGRFERKFSNILEDLKQHGELIDKEANARNVAEAKKMREDIRAWREESQSQLSHDEKEQSTKQFEAITSWLKINESDQLAIFDSISSEVAEHPGTCGWILKNQKVSSWLQKKPDTPALWLQGSAGTGKSVLCTQLVKFMKEAKMFVVHHFCTYRYVSSTAYEQILKSLILQLVREDGDLTAHVYEAYVLEKKSPTATALEQLFHTLLANMSNQPSQEEYAWIIIDGLDECEPDKQVRLIGLINKVTSKPSLPGSTVCKFLIASRSPSNALQNLRRKQTVSLTDEKTSLHGAIGQYVRERLRLLNTRLRQLGIGQPEVEEIRNVIVTKADGMFLYARLVMDYLASNIFYGGDEIKQSVNQLPKKLAEFYHKILTQILIQLDPRSVDRVRCILGWVAFAKRPLQKLEFLSAITFSPGDPKVDILAPQYILDICGTLVEERRDSTLAFIHISVKEFLQSSSSNIAIHKRQALHEHGVATVTCLLSGLRVFGSQFPEQEKFLRVGKGLHGFHVYATEYWTEYLLSHVARADELDTDSPALLMILACQLAEAVEGSSTEGVAEHDSGASQFDERLLKLWQYPALSNCVKKALKARSLKNLEARLVRMHASQKTSELSKHHLVSESISNLLESYQDVVKSLFDHDHYPGLSGEEMELFRAHFETAARTCRLGSCPRATLGFETERLRSEHEMSHIRYFPCTFPGCQYPPLQSAQALRNHRSKYHAPTAARTTIRKDGTKRHRHSRQQSTVATSTLAPSYNPHHQVAPRTQISGTNPQPQPQQPSFQSLSGKAPGGHADIPQQPTVTAPPLPENKRAIKFDVMTAPESLFQLQINHSLNPYAQYMEHKDIHGGANKKQPDDRSPPTKTSQQPAETIPQGQNGSSPRLSDDNPAEPVHFRSMDTLNSEEMAERGIIFEMYSHGIPLIQTMHTLIAAAAFGNYQEVRRLMVEEMVNPDPHLSVPGNWVKHEFSTPILAAIGGSDPELNVLHRLLSGSTFNLTRGFCGKSYTAIAIQRRGLYWRKESGLLWYVSMRSDAG</sequence>
<proteinExistence type="predicted"/>
<feature type="region of interest" description="Disordered" evidence="2">
    <location>
        <begin position="887"/>
        <end position="979"/>
    </location>
</feature>
<protein>
    <recommendedName>
        <fullName evidence="3">NACHT domain-containing protein</fullName>
    </recommendedName>
</protein>
<comment type="caution">
    <text evidence="4">The sequence shown here is derived from an EMBL/GenBank/DDBJ whole genome shotgun (WGS) entry which is preliminary data.</text>
</comment>
<dbReference type="EMBL" id="NIZV01000252">
    <property type="protein sequence ID" value="RSL97571.1"/>
    <property type="molecule type" value="Genomic_DNA"/>
</dbReference>
<dbReference type="InterPro" id="IPR056125">
    <property type="entry name" value="DUF7708"/>
</dbReference>
<dbReference type="Pfam" id="PF24809">
    <property type="entry name" value="DUF7708"/>
    <property type="match status" value="1"/>
</dbReference>
<evidence type="ECO:0000256" key="1">
    <source>
        <dbReference type="ARBA" id="ARBA00022737"/>
    </source>
</evidence>
<dbReference type="InterPro" id="IPR056884">
    <property type="entry name" value="NPHP3-like_N"/>
</dbReference>
<evidence type="ECO:0000313" key="5">
    <source>
        <dbReference type="Proteomes" id="UP000288429"/>
    </source>
</evidence>
<evidence type="ECO:0000313" key="4">
    <source>
        <dbReference type="EMBL" id="RSL97571.1"/>
    </source>
</evidence>
<dbReference type="PANTHER" id="PTHR10039:SF14">
    <property type="entry name" value="NACHT DOMAIN-CONTAINING PROTEIN"/>
    <property type="match status" value="1"/>
</dbReference>
<accession>A0A428T6A5</accession>
<dbReference type="PROSITE" id="PS50837">
    <property type="entry name" value="NACHT"/>
    <property type="match status" value="1"/>
</dbReference>
<evidence type="ECO:0000256" key="2">
    <source>
        <dbReference type="SAM" id="MobiDB-lite"/>
    </source>
</evidence>
<feature type="compositionally biased region" description="Polar residues" evidence="2">
    <location>
        <begin position="1032"/>
        <end position="1053"/>
    </location>
</feature>
<name>A0A428T6A5_9HYPO</name>
<keyword evidence="5" id="KW-1185">Reference proteome</keyword>